<sequence>QFSRVLSYIKGTDIEIFLAAFQTVLQALLSAVITVSEELERLKACGRTTFTCIMNLSSNESHLDDCLLPVSHIIALIPINILSSVVGTIGNSLVIATVYTNKSLQIIPNLWLASMAVADLMVTALGQPLLIAFWGLHVNRECNEPVSETFRVVGNMSCSASVLHLCFISIDRCLLIVRPVQSKAIRTLKRFKLALLIAWIVPVIYGVLRMSVSKKTTSYFTVIAAAICYLTIICCYTLIIFKVWNRDGVHSHARQSASQLVERRVTVTVAIVVVVFTICWVPLMYLRSVYAQSNVGVAYNWARTIALSNSAMNPWIYCFRMEAFLTNYKRLLKCGFGNNKRDGSAQCEVN</sequence>
<name>A0AAU9WWT3_9CNID</name>
<feature type="domain" description="G-protein coupled receptors family 1 profile" evidence="12">
    <location>
        <begin position="90"/>
        <end position="317"/>
    </location>
</feature>
<keyword evidence="5 10" id="KW-0297">G-protein coupled receptor</keyword>
<evidence type="ECO:0000256" key="8">
    <source>
        <dbReference type="ARBA" id="ARBA00023180"/>
    </source>
</evidence>
<reference evidence="13 14" key="1">
    <citation type="submission" date="2022-05" db="EMBL/GenBank/DDBJ databases">
        <authorList>
            <consortium name="Genoscope - CEA"/>
            <person name="William W."/>
        </authorList>
    </citation>
    <scope>NUCLEOTIDE SEQUENCE [LARGE SCALE GENOMIC DNA]</scope>
</reference>
<keyword evidence="8" id="KW-0325">Glycoprotein</keyword>
<evidence type="ECO:0000256" key="1">
    <source>
        <dbReference type="ARBA" id="ARBA00004651"/>
    </source>
</evidence>
<dbReference type="AlphaFoldDB" id="A0AAU9WWT3"/>
<proteinExistence type="inferred from homology"/>
<dbReference type="PRINTS" id="PR00237">
    <property type="entry name" value="GPCRRHODOPSN"/>
</dbReference>
<evidence type="ECO:0000256" key="4">
    <source>
        <dbReference type="ARBA" id="ARBA00022989"/>
    </source>
</evidence>
<feature type="transmembrane region" description="Helical" evidence="11">
    <location>
        <begin position="73"/>
        <end position="98"/>
    </location>
</feature>
<dbReference type="Gene3D" id="1.20.1070.10">
    <property type="entry name" value="Rhodopsin 7-helix transmembrane proteins"/>
    <property type="match status" value="1"/>
</dbReference>
<dbReference type="PANTHER" id="PTHR24246">
    <property type="entry name" value="OLFACTORY RECEPTOR AND ADENOSINE RECEPTOR"/>
    <property type="match status" value="1"/>
</dbReference>
<evidence type="ECO:0000256" key="5">
    <source>
        <dbReference type="ARBA" id="ARBA00023040"/>
    </source>
</evidence>
<dbReference type="SMART" id="SM01381">
    <property type="entry name" value="7TM_GPCR_Srsx"/>
    <property type="match status" value="1"/>
</dbReference>
<evidence type="ECO:0000256" key="6">
    <source>
        <dbReference type="ARBA" id="ARBA00023136"/>
    </source>
</evidence>
<protein>
    <recommendedName>
        <fullName evidence="12">G-protein coupled receptors family 1 profile domain-containing protein</fullName>
    </recommendedName>
</protein>
<dbReference type="CDD" id="cd00637">
    <property type="entry name" value="7tm_classA_rhodopsin-like"/>
    <property type="match status" value="1"/>
</dbReference>
<dbReference type="GO" id="GO:0004930">
    <property type="term" value="F:G protein-coupled receptor activity"/>
    <property type="evidence" value="ECO:0007669"/>
    <property type="project" value="UniProtKB-KW"/>
</dbReference>
<evidence type="ECO:0000256" key="3">
    <source>
        <dbReference type="ARBA" id="ARBA00022692"/>
    </source>
</evidence>
<evidence type="ECO:0000256" key="2">
    <source>
        <dbReference type="ARBA" id="ARBA00022475"/>
    </source>
</evidence>
<keyword evidence="7 10" id="KW-0675">Receptor</keyword>
<accession>A0AAU9WWT3</accession>
<keyword evidence="2" id="KW-1003">Cell membrane</keyword>
<comment type="caution">
    <text evidence="13">The sequence shown here is derived from an EMBL/GenBank/DDBJ whole genome shotgun (WGS) entry which is preliminary data.</text>
</comment>
<dbReference type="EMBL" id="CALNXJ010000023">
    <property type="protein sequence ID" value="CAH3128891.1"/>
    <property type="molecule type" value="Genomic_DNA"/>
</dbReference>
<keyword evidence="6 11" id="KW-0472">Membrane</keyword>
<keyword evidence="9 10" id="KW-0807">Transducer</keyword>
<keyword evidence="4 11" id="KW-1133">Transmembrane helix</keyword>
<gene>
    <name evidence="13" type="ORF">PMEA_00013157</name>
</gene>
<feature type="non-terminal residue" evidence="13">
    <location>
        <position position="1"/>
    </location>
</feature>
<dbReference type="GO" id="GO:0005886">
    <property type="term" value="C:plasma membrane"/>
    <property type="evidence" value="ECO:0007669"/>
    <property type="project" value="UniProtKB-SubCell"/>
</dbReference>
<organism evidence="13 14">
    <name type="scientific">Pocillopora meandrina</name>
    <dbReference type="NCBI Taxonomy" id="46732"/>
    <lineage>
        <taxon>Eukaryota</taxon>
        <taxon>Metazoa</taxon>
        <taxon>Cnidaria</taxon>
        <taxon>Anthozoa</taxon>
        <taxon>Hexacorallia</taxon>
        <taxon>Scleractinia</taxon>
        <taxon>Astrocoeniina</taxon>
        <taxon>Pocilloporidae</taxon>
        <taxon>Pocillopora</taxon>
    </lineage>
</organism>
<dbReference type="PANTHER" id="PTHR24246:SF27">
    <property type="entry name" value="ADENOSINE RECEPTOR, ISOFORM A"/>
    <property type="match status" value="1"/>
</dbReference>
<evidence type="ECO:0000256" key="10">
    <source>
        <dbReference type="RuleBase" id="RU000688"/>
    </source>
</evidence>
<comment type="similarity">
    <text evidence="10">Belongs to the G-protein coupled receptor 1 family.</text>
</comment>
<dbReference type="Proteomes" id="UP001159428">
    <property type="component" value="Unassembled WGS sequence"/>
</dbReference>
<keyword evidence="3 10" id="KW-0812">Transmembrane</keyword>
<feature type="transmembrane region" description="Helical" evidence="11">
    <location>
        <begin position="191"/>
        <end position="208"/>
    </location>
</feature>
<dbReference type="PROSITE" id="PS50262">
    <property type="entry name" value="G_PROTEIN_RECEP_F1_2"/>
    <property type="match status" value="1"/>
</dbReference>
<comment type="subcellular location">
    <subcellularLocation>
        <location evidence="1">Cell membrane</location>
        <topology evidence="1">Multi-pass membrane protein</topology>
    </subcellularLocation>
</comment>
<dbReference type="PROSITE" id="PS00237">
    <property type="entry name" value="G_PROTEIN_RECEP_F1_1"/>
    <property type="match status" value="1"/>
</dbReference>
<dbReference type="InterPro" id="IPR000276">
    <property type="entry name" value="GPCR_Rhodpsn"/>
</dbReference>
<dbReference type="SUPFAM" id="SSF81321">
    <property type="entry name" value="Family A G protein-coupled receptor-like"/>
    <property type="match status" value="1"/>
</dbReference>
<evidence type="ECO:0000256" key="7">
    <source>
        <dbReference type="ARBA" id="ARBA00023170"/>
    </source>
</evidence>
<evidence type="ECO:0000256" key="11">
    <source>
        <dbReference type="SAM" id="Phobius"/>
    </source>
</evidence>
<feature type="transmembrane region" description="Helical" evidence="11">
    <location>
        <begin position="220"/>
        <end position="244"/>
    </location>
</feature>
<keyword evidence="14" id="KW-1185">Reference proteome</keyword>
<dbReference type="Pfam" id="PF00001">
    <property type="entry name" value="7tm_1"/>
    <property type="match status" value="1"/>
</dbReference>
<evidence type="ECO:0000313" key="14">
    <source>
        <dbReference type="Proteomes" id="UP001159428"/>
    </source>
</evidence>
<evidence type="ECO:0000256" key="9">
    <source>
        <dbReference type="ARBA" id="ARBA00023224"/>
    </source>
</evidence>
<evidence type="ECO:0000259" key="12">
    <source>
        <dbReference type="PROSITE" id="PS50262"/>
    </source>
</evidence>
<dbReference type="InterPro" id="IPR017452">
    <property type="entry name" value="GPCR_Rhodpsn_7TM"/>
</dbReference>
<feature type="transmembrane region" description="Helical" evidence="11">
    <location>
        <begin position="265"/>
        <end position="285"/>
    </location>
</feature>
<evidence type="ECO:0000313" key="13">
    <source>
        <dbReference type="EMBL" id="CAH3128891.1"/>
    </source>
</evidence>